<dbReference type="Gene3D" id="2.170.130.30">
    <property type="match status" value="1"/>
</dbReference>
<dbReference type="RefSeq" id="WP_235323667.1">
    <property type="nucleotide sequence ID" value="NZ_JAFBIT010000002.1"/>
</dbReference>
<evidence type="ECO:0000313" key="4">
    <source>
        <dbReference type="Proteomes" id="UP001299220"/>
    </source>
</evidence>
<proteinExistence type="predicted"/>
<evidence type="ECO:0000313" key="3">
    <source>
        <dbReference type="EMBL" id="MCF2652634.1"/>
    </source>
</evidence>
<evidence type="ECO:0000259" key="2">
    <source>
        <dbReference type="Pfam" id="PF14478"/>
    </source>
</evidence>
<keyword evidence="1" id="KW-0732">Signal</keyword>
<organism evidence="3 4">
    <name type="scientific">Anaeromassilibacillus senegalensis</name>
    <dbReference type="NCBI Taxonomy" id="1673717"/>
    <lineage>
        <taxon>Bacteria</taxon>
        <taxon>Bacillati</taxon>
        <taxon>Bacillota</taxon>
        <taxon>Clostridia</taxon>
        <taxon>Eubacteriales</taxon>
        <taxon>Acutalibacteraceae</taxon>
        <taxon>Anaeromassilibacillus</taxon>
    </lineage>
</organism>
<feature type="signal peptide" evidence="1">
    <location>
        <begin position="1"/>
        <end position="33"/>
    </location>
</feature>
<dbReference type="Proteomes" id="UP001299220">
    <property type="component" value="Unassembled WGS sequence"/>
</dbReference>
<sequence length="137" mass="14413">MPNATTSKKFRKPLVIAAIVLAVLCLFVGCSNAAPKNEAAGAKSYTLTVVDAEGKETVHELSTDEEMLGAALLSAGLIEGSESEYGLFVTKVDGIEADSANEEWWCLTKGGETVMTGVDSTPVADGDKFEFTLTVGY</sequence>
<gene>
    <name evidence="3" type="ORF">JQM67_08470</name>
</gene>
<dbReference type="EMBL" id="JAFBIT010000002">
    <property type="protein sequence ID" value="MCF2652634.1"/>
    <property type="molecule type" value="Genomic_DNA"/>
</dbReference>
<protein>
    <submittedName>
        <fullName evidence="3">DUF4430 domain-containing protein</fullName>
    </submittedName>
</protein>
<feature type="chain" id="PRO_5047449691" evidence="1">
    <location>
        <begin position="34"/>
        <end position="137"/>
    </location>
</feature>
<dbReference type="InterPro" id="IPR027954">
    <property type="entry name" value="Transcobalamin-like_C"/>
</dbReference>
<feature type="domain" description="Transcobalamin-like C-terminal" evidence="2">
    <location>
        <begin position="71"/>
        <end position="134"/>
    </location>
</feature>
<accession>A0ABS9CNJ7</accession>
<name>A0ABS9CNJ7_9FIRM</name>
<dbReference type="Pfam" id="PF14478">
    <property type="entry name" value="DUF4430"/>
    <property type="match status" value="1"/>
</dbReference>
<reference evidence="3 4" key="1">
    <citation type="submission" date="2020-12" db="EMBL/GenBank/DDBJ databases">
        <title>Whole genome sequences of gut porcine anaerobes.</title>
        <authorList>
            <person name="Kubasova T."/>
            <person name="Jahodarova E."/>
            <person name="Rychlik I."/>
        </authorList>
    </citation>
    <scope>NUCLEOTIDE SEQUENCE [LARGE SCALE GENOMIC DNA]</scope>
    <source>
        <strain evidence="3 4">An867</strain>
    </source>
</reference>
<keyword evidence="4" id="KW-1185">Reference proteome</keyword>
<comment type="caution">
    <text evidence="3">The sequence shown here is derived from an EMBL/GenBank/DDBJ whole genome shotgun (WGS) entry which is preliminary data.</text>
</comment>
<evidence type="ECO:0000256" key="1">
    <source>
        <dbReference type="SAM" id="SignalP"/>
    </source>
</evidence>